<keyword evidence="2" id="KW-1185">Reference proteome</keyword>
<proteinExistence type="predicted"/>
<accession>A0A964UQF1</accession>
<gene>
    <name evidence="1" type="ORF">GUY60_18800</name>
</gene>
<comment type="caution">
    <text evidence="1">The sequence shown here is derived from an EMBL/GenBank/DDBJ whole genome shotgun (WGS) entry which is preliminary data.</text>
</comment>
<dbReference type="RefSeq" id="WP_161699319.1">
    <property type="nucleotide sequence ID" value="NZ_JAAAHS010000141.1"/>
</dbReference>
<reference evidence="1" key="1">
    <citation type="submission" date="2020-01" db="EMBL/GenBank/DDBJ databases">
        <title>Whole-genome analyses of novel actinobacteria.</title>
        <authorList>
            <person name="Sahin N."/>
        </authorList>
    </citation>
    <scope>NUCLEOTIDE SEQUENCE</scope>
    <source>
        <strain evidence="1">YC537</strain>
    </source>
</reference>
<dbReference type="AlphaFoldDB" id="A0A964UQF1"/>
<evidence type="ECO:0000313" key="2">
    <source>
        <dbReference type="Proteomes" id="UP000598297"/>
    </source>
</evidence>
<protein>
    <submittedName>
        <fullName evidence="1">Excisionase</fullName>
    </submittedName>
</protein>
<organism evidence="1 2">
    <name type="scientific">Streptomyces boluensis</name>
    <dbReference type="NCBI Taxonomy" id="1775135"/>
    <lineage>
        <taxon>Bacteria</taxon>
        <taxon>Bacillati</taxon>
        <taxon>Actinomycetota</taxon>
        <taxon>Actinomycetes</taxon>
        <taxon>Kitasatosporales</taxon>
        <taxon>Streptomycetaceae</taxon>
        <taxon>Streptomyces</taxon>
    </lineage>
</organism>
<sequence>MNEPLWDVSTLAAFLGKPTSWVYDNHVREGIPSFRIGQHLRFAPTEIFEWMTRSCRESI</sequence>
<evidence type="ECO:0000313" key="1">
    <source>
        <dbReference type="EMBL" id="NBE53434.1"/>
    </source>
</evidence>
<dbReference type="Proteomes" id="UP000598297">
    <property type="component" value="Unassembled WGS sequence"/>
</dbReference>
<dbReference type="OrthoDB" id="194758at2"/>
<dbReference type="EMBL" id="JAAAHS010000141">
    <property type="protein sequence ID" value="NBE53434.1"/>
    <property type="molecule type" value="Genomic_DNA"/>
</dbReference>
<name>A0A964UQF1_9ACTN</name>